<sequence length="456" mass="49144">MSQAHGRYSGTRDKGQHQSRQRAESTSHRPNKPYIKAPPAKDPTQTASIFKTRSFKLLVDAVGAENIALGLDSNLTRVAELVNGERFTPETAFHMETTLGLPDGFFDHPNPVLTPEIVARLKSPLDFIHANVEPDVAYVEAIGPVPSTQVNHRPTLTDRLPREPEMPKKTNGGTPKAVAKSNLTAAKPTKVTPAQTAPSRAKAPSKSAAQQSLPLNDVAALEKIRRANLHVLTSRKGSKVWLAAVMELSASNMDNRLYGQKRMDEAEANRFTERLGLPTGWLDVPRVGTDVPESVSHLLVPSSGRPIGTQEPLPPVVEPKATVAKKSTNIKARTANARVAPPHDADDAGKPTGVASETNAVVKHQNQAVLSVGELVIPQPVDSELSSSPVREQVVQAPVTPSISERYRLNPATSLDDLLGIEPIAEALIKTLAGKARTGRLDELKALELLRQAVLL</sequence>
<evidence type="ECO:0000256" key="1">
    <source>
        <dbReference type="SAM" id="MobiDB-lite"/>
    </source>
</evidence>
<dbReference type="AlphaFoldDB" id="A0A242MGF0"/>
<evidence type="ECO:0000313" key="3">
    <source>
        <dbReference type="Proteomes" id="UP000194546"/>
    </source>
</evidence>
<reference evidence="2 3" key="1">
    <citation type="submission" date="2017-03" db="EMBL/GenBank/DDBJ databases">
        <title>Genome analysis of strain PAMC 26510.</title>
        <authorList>
            <person name="Oh H.-M."/>
            <person name="Yang J.-A."/>
        </authorList>
    </citation>
    <scope>NUCLEOTIDE SEQUENCE [LARGE SCALE GENOMIC DNA]</scope>
    <source>
        <strain evidence="2 3">PAMC 26510</strain>
    </source>
</reference>
<dbReference type="EMBL" id="NBTY01000141">
    <property type="protein sequence ID" value="OTP70384.1"/>
    <property type="molecule type" value="Genomic_DNA"/>
</dbReference>
<accession>A0A242MGF0</accession>
<dbReference type="Proteomes" id="UP000194546">
    <property type="component" value="Unassembled WGS sequence"/>
</dbReference>
<proteinExistence type="predicted"/>
<feature type="compositionally biased region" description="Basic and acidic residues" evidence="1">
    <location>
        <begin position="155"/>
        <end position="168"/>
    </location>
</feature>
<feature type="compositionally biased region" description="Low complexity" evidence="1">
    <location>
        <begin position="197"/>
        <end position="211"/>
    </location>
</feature>
<dbReference type="RefSeq" id="WP_086382738.1">
    <property type="nucleotide sequence ID" value="NZ_NBTY01000141.1"/>
</dbReference>
<evidence type="ECO:0000313" key="2">
    <source>
        <dbReference type="EMBL" id="OTP70384.1"/>
    </source>
</evidence>
<protein>
    <submittedName>
        <fullName evidence="2">Uncharacterized protein</fullName>
    </submittedName>
</protein>
<feature type="compositionally biased region" description="Basic and acidic residues" evidence="1">
    <location>
        <begin position="10"/>
        <end position="27"/>
    </location>
</feature>
<feature type="region of interest" description="Disordered" evidence="1">
    <location>
        <begin position="1"/>
        <end position="44"/>
    </location>
</feature>
<name>A0A242MGF0_CABSO</name>
<feature type="region of interest" description="Disordered" evidence="1">
    <location>
        <begin position="149"/>
        <end position="211"/>
    </location>
</feature>
<gene>
    <name evidence="2" type="ORF">PAMC26510_25660</name>
</gene>
<organism evidence="2 3">
    <name type="scientific">Caballeronia sordidicola</name>
    <name type="common">Burkholderia sordidicola</name>
    <dbReference type="NCBI Taxonomy" id="196367"/>
    <lineage>
        <taxon>Bacteria</taxon>
        <taxon>Pseudomonadati</taxon>
        <taxon>Pseudomonadota</taxon>
        <taxon>Betaproteobacteria</taxon>
        <taxon>Burkholderiales</taxon>
        <taxon>Burkholderiaceae</taxon>
        <taxon>Caballeronia</taxon>
    </lineage>
</organism>
<comment type="caution">
    <text evidence="2">The sequence shown here is derived from an EMBL/GenBank/DDBJ whole genome shotgun (WGS) entry which is preliminary data.</text>
</comment>